<keyword evidence="4" id="KW-1185">Reference proteome</keyword>
<dbReference type="SMART" id="SM00822">
    <property type="entry name" value="PKS_KR"/>
    <property type="match status" value="1"/>
</dbReference>
<name>A0ABP0NMR9_9DINO</name>
<evidence type="ECO:0000256" key="1">
    <source>
        <dbReference type="RuleBase" id="RU000363"/>
    </source>
</evidence>
<comment type="similarity">
    <text evidence="1">Belongs to the short-chain dehydrogenases/reductases (SDR) family.</text>
</comment>
<dbReference type="SUPFAM" id="SSF51735">
    <property type="entry name" value="NAD(P)-binding Rossmann-fold domains"/>
    <property type="match status" value="1"/>
</dbReference>
<reference evidence="3 4" key="1">
    <citation type="submission" date="2024-02" db="EMBL/GenBank/DDBJ databases">
        <authorList>
            <person name="Chen Y."/>
            <person name="Shah S."/>
            <person name="Dougan E. K."/>
            <person name="Thang M."/>
            <person name="Chan C."/>
        </authorList>
    </citation>
    <scope>NUCLEOTIDE SEQUENCE [LARGE SCALE GENOMIC DNA]</scope>
</reference>
<gene>
    <name evidence="3" type="ORF">CCMP2556_LOCUS31991</name>
</gene>
<comment type="caution">
    <text evidence="3">The sequence shown here is derived from an EMBL/GenBank/DDBJ whole genome shotgun (WGS) entry which is preliminary data.</text>
</comment>
<dbReference type="PROSITE" id="PS00061">
    <property type="entry name" value="ADH_SHORT"/>
    <property type="match status" value="1"/>
</dbReference>
<dbReference type="EMBL" id="CAXAMN010021973">
    <property type="protein sequence ID" value="CAK9065065.1"/>
    <property type="molecule type" value="Genomic_DNA"/>
</dbReference>
<organism evidence="3 4">
    <name type="scientific">Durusdinium trenchii</name>
    <dbReference type="NCBI Taxonomy" id="1381693"/>
    <lineage>
        <taxon>Eukaryota</taxon>
        <taxon>Sar</taxon>
        <taxon>Alveolata</taxon>
        <taxon>Dinophyceae</taxon>
        <taxon>Suessiales</taxon>
        <taxon>Symbiodiniaceae</taxon>
        <taxon>Durusdinium</taxon>
    </lineage>
</organism>
<dbReference type="PANTHER" id="PTHR43313">
    <property type="entry name" value="SHORT-CHAIN DEHYDROGENASE/REDUCTASE FAMILY 9C"/>
    <property type="match status" value="1"/>
</dbReference>
<feature type="domain" description="Ketoreductase" evidence="2">
    <location>
        <begin position="33"/>
        <end position="216"/>
    </location>
</feature>
<sequence length="312" mass="34080">MVIRAACLVGAGAVLMGALDYWAAPTYPVHQSGAVLITGASTGIGLHAAKGLAEMGYRVYAGVRSQADVEKIKRENPSLEPVIIDVTIEETVTRTVQQIKEELKIQGLKFVGLVNCAGVSRRLPLELEDMDIVKQLYEVNVFGVTRVTQAFLELLRDSQGRIVNIGSVAALLPHKGSSTYSGSKAALEMITDSLRLELAPWKISVSVVQPGYVQTALAEKQTGDNAPWRKADPEKRTLYQAWIDKSDSSRQEAHDKAPGPEVTTDAIKHAMTSTKPKTRYVVANVKGTPAWVLAFLGWFLPDRVKDVIVQRF</sequence>
<evidence type="ECO:0000313" key="3">
    <source>
        <dbReference type="EMBL" id="CAK9065065.1"/>
    </source>
</evidence>
<evidence type="ECO:0000259" key="2">
    <source>
        <dbReference type="SMART" id="SM00822"/>
    </source>
</evidence>
<dbReference type="PANTHER" id="PTHR43313:SF1">
    <property type="entry name" value="3BETA-HYDROXYSTEROID DEHYDROGENASE DHS-16"/>
    <property type="match status" value="1"/>
</dbReference>
<dbReference type="InterPro" id="IPR036291">
    <property type="entry name" value="NAD(P)-bd_dom_sf"/>
</dbReference>
<dbReference type="Proteomes" id="UP001642484">
    <property type="component" value="Unassembled WGS sequence"/>
</dbReference>
<dbReference type="InterPro" id="IPR020904">
    <property type="entry name" value="Sc_DH/Rdtase_CS"/>
</dbReference>
<accession>A0ABP0NMR9</accession>
<evidence type="ECO:0000313" key="4">
    <source>
        <dbReference type="Proteomes" id="UP001642484"/>
    </source>
</evidence>
<dbReference type="InterPro" id="IPR057326">
    <property type="entry name" value="KR_dom"/>
</dbReference>
<dbReference type="Gene3D" id="3.40.50.720">
    <property type="entry name" value="NAD(P)-binding Rossmann-like Domain"/>
    <property type="match status" value="1"/>
</dbReference>
<protein>
    <recommendedName>
        <fullName evidence="2">Ketoreductase domain-containing protein</fullName>
    </recommendedName>
</protein>
<dbReference type="Pfam" id="PF00106">
    <property type="entry name" value="adh_short"/>
    <property type="match status" value="1"/>
</dbReference>
<proteinExistence type="inferred from homology"/>
<dbReference type="InterPro" id="IPR002347">
    <property type="entry name" value="SDR_fam"/>
</dbReference>
<dbReference type="PRINTS" id="PR00081">
    <property type="entry name" value="GDHRDH"/>
</dbReference>
<dbReference type="PRINTS" id="PR00080">
    <property type="entry name" value="SDRFAMILY"/>
</dbReference>